<gene>
    <name evidence="2" type="ORF">CWE06_06085</name>
</gene>
<dbReference type="PROSITE" id="PS51257">
    <property type="entry name" value="PROKAR_LIPOPROTEIN"/>
    <property type="match status" value="1"/>
</dbReference>
<reference evidence="2 3" key="1">
    <citation type="journal article" date="2011" name="Front. Microbiol.">
        <title>Genomic signatures of strain selection and enhancement in Bacillus atrophaeus var. globigii, a historical biowarfare simulant.</title>
        <authorList>
            <person name="Gibbons H.S."/>
            <person name="Broomall S.M."/>
            <person name="McNew L.A."/>
            <person name="Daligault H."/>
            <person name="Chapman C."/>
            <person name="Bruce D."/>
            <person name="Karavis M."/>
            <person name="Krepps M."/>
            <person name="McGregor P.A."/>
            <person name="Hong C."/>
            <person name="Park K.H."/>
            <person name="Akmal A."/>
            <person name="Feldman A."/>
            <person name="Lin J.S."/>
            <person name="Chang W.E."/>
            <person name="Higgs B.W."/>
            <person name="Demirev P."/>
            <person name="Lindquist J."/>
            <person name="Liem A."/>
            <person name="Fochler E."/>
            <person name="Read T.D."/>
            <person name="Tapia R."/>
            <person name="Johnson S."/>
            <person name="Bishop-Lilly K.A."/>
            <person name="Detter C."/>
            <person name="Han C."/>
            <person name="Sozhamannan S."/>
            <person name="Rosenzweig C.N."/>
            <person name="Skowronski E.W."/>
        </authorList>
    </citation>
    <scope>NUCLEOTIDE SEQUENCE [LARGE SCALE GENOMIC DNA]</scope>
    <source>
        <strain evidence="2 3">AK5</strain>
    </source>
</reference>
<feature type="transmembrane region" description="Helical" evidence="1">
    <location>
        <begin position="12"/>
        <end position="34"/>
    </location>
</feature>
<dbReference type="Proteomes" id="UP000288212">
    <property type="component" value="Unassembled WGS sequence"/>
</dbReference>
<protein>
    <submittedName>
        <fullName evidence="2">Uncharacterized protein</fullName>
    </submittedName>
</protein>
<feature type="transmembrane region" description="Helical" evidence="1">
    <location>
        <begin position="87"/>
        <end position="107"/>
    </location>
</feature>
<accession>A0A432VUJ2</accession>
<proteinExistence type="predicted"/>
<keyword evidence="3" id="KW-1185">Reference proteome</keyword>
<feature type="transmembrane region" description="Helical" evidence="1">
    <location>
        <begin position="119"/>
        <end position="138"/>
    </location>
</feature>
<dbReference type="AlphaFoldDB" id="A0A432VUJ2"/>
<organism evidence="2 3">
    <name type="scientific">Aliidiomarina haloalkalitolerans</name>
    <dbReference type="NCBI Taxonomy" id="859059"/>
    <lineage>
        <taxon>Bacteria</taxon>
        <taxon>Pseudomonadati</taxon>
        <taxon>Pseudomonadota</taxon>
        <taxon>Gammaproteobacteria</taxon>
        <taxon>Alteromonadales</taxon>
        <taxon>Idiomarinaceae</taxon>
        <taxon>Aliidiomarina</taxon>
    </lineage>
</organism>
<evidence type="ECO:0000313" key="3">
    <source>
        <dbReference type="Proteomes" id="UP000288212"/>
    </source>
</evidence>
<name>A0A432VUJ2_9GAMM</name>
<evidence type="ECO:0000313" key="2">
    <source>
        <dbReference type="EMBL" id="RUO20193.1"/>
    </source>
</evidence>
<keyword evidence="1" id="KW-1133">Transmembrane helix</keyword>
<comment type="caution">
    <text evidence="2">The sequence shown here is derived from an EMBL/GenBank/DDBJ whole genome shotgun (WGS) entry which is preliminary data.</text>
</comment>
<keyword evidence="1" id="KW-0812">Transmembrane</keyword>
<evidence type="ECO:0000256" key="1">
    <source>
        <dbReference type="SAM" id="Phobius"/>
    </source>
</evidence>
<sequence>MERKFFPPATDVFRWGDAFTLVIMFLGVALLVSCRKSLGQHIQHQVTRFAAITLTAILSLSCLLFITVRTVEVFATNPPTFDAYHPVSSIMLAVSVTGLISASLLGLSLQALEKRIAPPVKLAGLMLFIAVIAPFLSLGMLLPVAPVLVTLALISLAFHCWQADSSVDLI</sequence>
<keyword evidence="1" id="KW-0472">Membrane</keyword>
<dbReference type="EMBL" id="PIPI01000003">
    <property type="protein sequence ID" value="RUO20193.1"/>
    <property type="molecule type" value="Genomic_DNA"/>
</dbReference>
<feature type="transmembrane region" description="Helical" evidence="1">
    <location>
        <begin position="46"/>
        <end position="67"/>
    </location>
</feature>